<dbReference type="GO" id="GO:0003700">
    <property type="term" value="F:DNA-binding transcription factor activity"/>
    <property type="evidence" value="ECO:0007669"/>
    <property type="project" value="InterPro"/>
</dbReference>
<dbReference type="InterPro" id="IPR051081">
    <property type="entry name" value="HTH_MetalResp_TranReg"/>
</dbReference>
<keyword evidence="2" id="KW-0238">DNA-binding</keyword>
<dbReference type="InterPro" id="IPR011991">
    <property type="entry name" value="ArsR-like_HTH"/>
</dbReference>
<name>A0A8J7WA20_9EURY</name>
<evidence type="ECO:0000313" key="7">
    <source>
        <dbReference type="Proteomes" id="UP000730161"/>
    </source>
</evidence>
<dbReference type="OrthoDB" id="9623at2157"/>
<keyword evidence="7" id="KW-1185">Reference proteome</keyword>
<dbReference type="Gene3D" id="1.10.10.10">
    <property type="entry name" value="Winged helix-like DNA-binding domain superfamily/Winged helix DNA-binding domain"/>
    <property type="match status" value="1"/>
</dbReference>
<evidence type="ECO:0000256" key="3">
    <source>
        <dbReference type="ARBA" id="ARBA00023163"/>
    </source>
</evidence>
<feature type="coiled-coil region" evidence="4">
    <location>
        <begin position="110"/>
        <end position="137"/>
    </location>
</feature>
<dbReference type="CDD" id="cd00090">
    <property type="entry name" value="HTH_ARSR"/>
    <property type="match status" value="1"/>
</dbReference>
<dbReference type="InterPro" id="IPR001845">
    <property type="entry name" value="HTH_ArsR_DNA-bd_dom"/>
</dbReference>
<dbReference type="Pfam" id="PF01022">
    <property type="entry name" value="HTH_5"/>
    <property type="match status" value="1"/>
</dbReference>
<protein>
    <recommendedName>
        <fullName evidence="5">HTH arsR-type domain-containing protein</fullName>
    </recommendedName>
</protein>
<dbReference type="AlphaFoldDB" id="A0A8J7WA20"/>
<dbReference type="Proteomes" id="UP000730161">
    <property type="component" value="Unassembled WGS sequence"/>
</dbReference>
<feature type="domain" description="HTH arsR-type" evidence="5">
    <location>
        <begin position="9"/>
        <end position="86"/>
    </location>
</feature>
<dbReference type="InterPro" id="IPR036388">
    <property type="entry name" value="WH-like_DNA-bd_sf"/>
</dbReference>
<evidence type="ECO:0000256" key="2">
    <source>
        <dbReference type="ARBA" id="ARBA00023125"/>
    </source>
</evidence>
<dbReference type="PANTHER" id="PTHR33154">
    <property type="entry name" value="TRANSCRIPTIONAL REGULATOR, ARSR FAMILY"/>
    <property type="match status" value="1"/>
</dbReference>
<evidence type="ECO:0000259" key="5">
    <source>
        <dbReference type="SMART" id="SM00418"/>
    </source>
</evidence>
<dbReference type="SMART" id="SM00418">
    <property type="entry name" value="HTH_ARSR"/>
    <property type="match status" value="1"/>
</dbReference>
<proteinExistence type="predicted"/>
<dbReference type="RefSeq" id="WP_211530534.1">
    <property type="nucleotide sequence ID" value="NZ_JWHL01000005.1"/>
</dbReference>
<dbReference type="GO" id="GO:0003677">
    <property type="term" value="F:DNA binding"/>
    <property type="evidence" value="ECO:0007669"/>
    <property type="project" value="UniProtKB-KW"/>
</dbReference>
<reference evidence="6" key="1">
    <citation type="submission" date="2014-12" db="EMBL/GenBank/DDBJ databases">
        <authorList>
            <person name="Huang H.-H."/>
            <person name="Chen S.-C."/>
            <person name="Lai M.-C."/>
        </authorList>
    </citation>
    <scope>NUCLEOTIDE SEQUENCE</scope>
    <source>
        <strain evidence="6">K1F9705b</strain>
    </source>
</reference>
<dbReference type="EMBL" id="JWHL01000005">
    <property type="protein sequence ID" value="MBR1368887.1"/>
    <property type="molecule type" value="Genomic_DNA"/>
</dbReference>
<keyword evidence="1" id="KW-0805">Transcription regulation</keyword>
<sequence length="210" mass="24089">MLNHVEVSRLLDILGNRNRRRIIELLRQKPCFVTEISDRLIISPKAVIDHLGLMEREALISSFLDERRRKYYYLSQEFDIVVSMRKNGSEMRVAGLPSADLRLIESLSMLRRMARARESILDTLENLEHDIEATMNDIIRMSRGVCEGDLDLDIIITLSHQDLTFGELVEVMERDPEAVNISLGRLGSRGIVTKEGERYRIAGMYGAVQT</sequence>
<keyword evidence="3" id="KW-0804">Transcription</keyword>
<accession>A0A8J7WA20</accession>
<evidence type="ECO:0000256" key="1">
    <source>
        <dbReference type="ARBA" id="ARBA00023015"/>
    </source>
</evidence>
<evidence type="ECO:0000313" key="6">
    <source>
        <dbReference type="EMBL" id="MBR1368887.1"/>
    </source>
</evidence>
<comment type="caution">
    <text evidence="6">The sequence shown here is derived from an EMBL/GenBank/DDBJ whole genome shotgun (WGS) entry which is preliminary data.</text>
</comment>
<dbReference type="PANTHER" id="PTHR33154:SF33">
    <property type="entry name" value="TRANSCRIPTIONAL REPRESSOR SDPR"/>
    <property type="match status" value="1"/>
</dbReference>
<evidence type="ECO:0000256" key="4">
    <source>
        <dbReference type="SAM" id="Coils"/>
    </source>
</evidence>
<gene>
    <name evidence="6" type="ORF">RJ53_04905</name>
</gene>
<organism evidence="6 7">
    <name type="scientific">Methanocalculus chunghsingensis</name>
    <dbReference type="NCBI Taxonomy" id="156457"/>
    <lineage>
        <taxon>Archaea</taxon>
        <taxon>Methanobacteriati</taxon>
        <taxon>Methanobacteriota</taxon>
        <taxon>Stenosarchaea group</taxon>
        <taxon>Methanomicrobia</taxon>
        <taxon>Methanomicrobiales</taxon>
        <taxon>Methanocalculaceae</taxon>
        <taxon>Methanocalculus</taxon>
    </lineage>
</organism>
<keyword evidence="4" id="KW-0175">Coiled coil</keyword>
<dbReference type="InterPro" id="IPR036390">
    <property type="entry name" value="WH_DNA-bd_sf"/>
</dbReference>
<dbReference type="SUPFAM" id="SSF46785">
    <property type="entry name" value="Winged helix' DNA-binding domain"/>
    <property type="match status" value="2"/>
</dbReference>